<dbReference type="EMBL" id="CAJVPY010005542">
    <property type="protein sequence ID" value="CAG8645361.1"/>
    <property type="molecule type" value="Genomic_DNA"/>
</dbReference>
<reference evidence="2" key="1">
    <citation type="submission" date="2021-06" db="EMBL/GenBank/DDBJ databases">
        <authorList>
            <person name="Kallberg Y."/>
            <person name="Tangrot J."/>
            <person name="Rosling A."/>
        </authorList>
    </citation>
    <scope>NUCLEOTIDE SEQUENCE</scope>
    <source>
        <strain evidence="2">MA453B</strain>
    </source>
</reference>
<keyword evidence="1" id="KW-0472">Membrane</keyword>
<proteinExistence type="predicted"/>
<evidence type="ECO:0000313" key="2">
    <source>
        <dbReference type="EMBL" id="CAG8645361.1"/>
    </source>
</evidence>
<feature type="transmembrane region" description="Helical" evidence="1">
    <location>
        <begin position="7"/>
        <end position="30"/>
    </location>
</feature>
<name>A0A9N9DLM4_9GLOM</name>
<gene>
    <name evidence="2" type="ORF">DERYTH_LOCUS9885</name>
</gene>
<keyword evidence="1" id="KW-1133">Transmembrane helix</keyword>
<evidence type="ECO:0000313" key="3">
    <source>
        <dbReference type="Proteomes" id="UP000789405"/>
    </source>
</evidence>
<organism evidence="2 3">
    <name type="scientific">Dentiscutata erythropus</name>
    <dbReference type="NCBI Taxonomy" id="1348616"/>
    <lineage>
        <taxon>Eukaryota</taxon>
        <taxon>Fungi</taxon>
        <taxon>Fungi incertae sedis</taxon>
        <taxon>Mucoromycota</taxon>
        <taxon>Glomeromycotina</taxon>
        <taxon>Glomeromycetes</taxon>
        <taxon>Diversisporales</taxon>
        <taxon>Gigasporaceae</taxon>
        <taxon>Dentiscutata</taxon>
    </lineage>
</organism>
<evidence type="ECO:0000256" key="1">
    <source>
        <dbReference type="SAM" id="Phobius"/>
    </source>
</evidence>
<feature type="transmembrane region" description="Helical" evidence="1">
    <location>
        <begin position="42"/>
        <end position="71"/>
    </location>
</feature>
<keyword evidence="3" id="KW-1185">Reference proteome</keyword>
<protein>
    <submittedName>
        <fullName evidence="2">20454_t:CDS:1</fullName>
    </submittedName>
</protein>
<keyword evidence="1" id="KW-0812">Transmembrane</keyword>
<accession>A0A9N9DLM4</accession>
<dbReference type="Proteomes" id="UP000789405">
    <property type="component" value="Unassembled WGS sequence"/>
</dbReference>
<sequence>MLSLSAYCFEVFICDSVVSVSTSSLLVVFSETVVVSHLFWCHRYWCVVAGIAIGVISHVILILSLLAYCFFEVFVCDSVASVSSVLKPPLL</sequence>
<comment type="caution">
    <text evidence="2">The sequence shown here is derived from an EMBL/GenBank/DDBJ whole genome shotgun (WGS) entry which is preliminary data.</text>
</comment>
<dbReference type="AlphaFoldDB" id="A0A9N9DLM4"/>